<keyword evidence="3" id="KW-1185">Reference proteome</keyword>
<dbReference type="RefSeq" id="WP_011438957.1">
    <property type="nucleotide sequence ID" value="NC_007778.1"/>
</dbReference>
<dbReference type="KEGG" id="rpb:RPB_0055"/>
<dbReference type="HOGENOM" id="CLU_1915476_0_0_5"/>
<dbReference type="PROSITE" id="PS51318">
    <property type="entry name" value="TAT"/>
    <property type="match status" value="1"/>
</dbReference>
<accession>Q2J443</accession>
<sequence>MSDSRSEYPSLAAGRRAALMLSAALAMIATAGLAGRAQAMGNDPDQKVVRVVSATYGANCGVAPGNATRQIAASCNGRRSCSYAVSYKILGDPAYGCKKDFRVRYFCGRSGPFEGRAPGEAGYGTKVSLICN</sequence>
<dbReference type="Proteomes" id="UP000008809">
    <property type="component" value="Chromosome"/>
</dbReference>
<dbReference type="CDD" id="cd22823">
    <property type="entry name" value="Gal_Rha_Lectin"/>
    <property type="match status" value="1"/>
</dbReference>
<dbReference type="InterPro" id="IPR006311">
    <property type="entry name" value="TAT_signal"/>
</dbReference>
<organism evidence="2 3">
    <name type="scientific">Rhodopseudomonas palustris (strain HaA2)</name>
    <dbReference type="NCBI Taxonomy" id="316058"/>
    <lineage>
        <taxon>Bacteria</taxon>
        <taxon>Pseudomonadati</taxon>
        <taxon>Pseudomonadota</taxon>
        <taxon>Alphaproteobacteria</taxon>
        <taxon>Hyphomicrobiales</taxon>
        <taxon>Nitrobacteraceae</taxon>
        <taxon>Rhodopseudomonas</taxon>
    </lineage>
</organism>
<dbReference type="STRING" id="316058.RPB_0055"/>
<evidence type="ECO:0000313" key="3">
    <source>
        <dbReference type="Proteomes" id="UP000008809"/>
    </source>
</evidence>
<protein>
    <submittedName>
        <fullName evidence="2">Uncharacterized protein</fullName>
    </submittedName>
</protein>
<reference evidence="2 3" key="1">
    <citation type="submission" date="2006-01" db="EMBL/GenBank/DDBJ databases">
        <title>Complete sequence of Rhodopseudomonas palustris HaA2.</title>
        <authorList>
            <consortium name="US DOE Joint Genome Institute"/>
            <person name="Copeland A."/>
            <person name="Lucas S."/>
            <person name="Lapidus A."/>
            <person name="Barry K."/>
            <person name="Detter J.C."/>
            <person name="Glavina T."/>
            <person name="Hammon N."/>
            <person name="Israni S."/>
            <person name="Pitluck S."/>
            <person name="Chain P."/>
            <person name="Malfatti S."/>
            <person name="Shin M."/>
            <person name="Vergez L."/>
            <person name="Schmutz J."/>
            <person name="Larimer F."/>
            <person name="Land M."/>
            <person name="Hauser L."/>
            <person name="Pelletier D.A."/>
            <person name="Kyrpides N."/>
            <person name="Anderson I."/>
            <person name="Oda Y."/>
            <person name="Harwood C.S."/>
            <person name="Richardson P."/>
        </authorList>
    </citation>
    <scope>NUCLEOTIDE SEQUENCE [LARGE SCALE GENOMIC DNA]</scope>
    <source>
        <strain evidence="2 3">HaA2</strain>
    </source>
</reference>
<dbReference type="eggNOG" id="ENOG502ZKI5">
    <property type="taxonomic scope" value="Bacteria"/>
</dbReference>
<name>Q2J443_RHOP2</name>
<dbReference type="AlphaFoldDB" id="Q2J443"/>
<dbReference type="Gene3D" id="2.60.120.740">
    <property type="match status" value="1"/>
</dbReference>
<evidence type="ECO:0000313" key="2">
    <source>
        <dbReference type="EMBL" id="ABD04767.1"/>
    </source>
</evidence>
<feature type="signal peptide" evidence="1">
    <location>
        <begin position="1"/>
        <end position="39"/>
    </location>
</feature>
<dbReference type="InterPro" id="IPR043159">
    <property type="entry name" value="Lectin_gal-bd_sf"/>
</dbReference>
<evidence type="ECO:0000256" key="1">
    <source>
        <dbReference type="SAM" id="SignalP"/>
    </source>
</evidence>
<proteinExistence type="predicted"/>
<dbReference type="EMBL" id="CP000250">
    <property type="protein sequence ID" value="ABD04767.1"/>
    <property type="molecule type" value="Genomic_DNA"/>
</dbReference>
<feature type="chain" id="PRO_5004210258" evidence="1">
    <location>
        <begin position="40"/>
        <end position="132"/>
    </location>
</feature>
<keyword evidence="1" id="KW-0732">Signal</keyword>
<gene>
    <name evidence="2" type="ordered locus">RPB_0055</name>
</gene>